<reference evidence="10" key="1">
    <citation type="journal article" date="2019" name="Int. J. Syst. Evol. Microbiol.">
        <title>The Global Catalogue of Microorganisms (GCM) 10K type strain sequencing project: providing services to taxonomists for standard genome sequencing and annotation.</title>
        <authorList>
            <consortium name="The Broad Institute Genomics Platform"/>
            <consortium name="The Broad Institute Genome Sequencing Center for Infectious Disease"/>
            <person name="Wu L."/>
            <person name="Ma J."/>
        </authorList>
    </citation>
    <scope>NUCLEOTIDE SEQUENCE [LARGE SCALE GENOMIC DNA]</scope>
    <source>
        <strain evidence="10">JCM 10696</strain>
    </source>
</reference>
<name>A0ABP4BX25_9ACTN</name>
<dbReference type="Gene3D" id="3.30.200.20">
    <property type="entry name" value="Phosphorylase Kinase, domain 1"/>
    <property type="match status" value="1"/>
</dbReference>
<dbReference type="Gene3D" id="1.25.40.10">
    <property type="entry name" value="Tetratricopeptide repeat domain"/>
    <property type="match status" value="2"/>
</dbReference>
<keyword evidence="3" id="KW-0808">Transferase</keyword>
<evidence type="ECO:0000256" key="5">
    <source>
        <dbReference type="ARBA" id="ARBA00022777"/>
    </source>
</evidence>
<dbReference type="EMBL" id="BAAAHH010000016">
    <property type="protein sequence ID" value="GAA0955478.1"/>
    <property type="molecule type" value="Genomic_DNA"/>
</dbReference>
<dbReference type="Proteomes" id="UP001500665">
    <property type="component" value="Unassembled WGS sequence"/>
</dbReference>
<dbReference type="Pfam" id="PF13374">
    <property type="entry name" value="TPR_10"/>
    <property type="match status" value="1"/>
</dbReference>
<protein>
    <recommendedName>
        <fullName evidence="1">non-specific serine/threonine protein kinase</fullName>
        <ecNumber evidence="1">2.7.11.1</ecNumber>
    </recommendedName>
</protein>
<keyword evidence="10" id="KW-1185">Reference proteome</keyword>
<evidence type="ECO:0000256" key="1">
    <source>
        <dbReference type="ARBA" id="ARBA00012513"/>
    </source>
</evidence>
<dbReference type="PROSITE" id="PS00107">
    <property type="entry name" value="PROTEIN_KINASE_ATP"/>
    <property type="match status" value="1"/>
</dbReference>
<dbReference type="SUPFAM" id="SSF48452">
    <property type="entry name" value="TPR-like"/>
    <property type="match status" value="2"/>
</dbReference>
<comment type="caution">
    <text evidence="9">The sequence shown here is derived from an EMBL/GenBank/DDBJ whole genome shotgun (WGS) entry which is preliminary data.</text>
</comment>
<keyword evidence="5 9" id="KW-0418">Kinase</keyword>
<dbReference type="PROSITE" id="PS50011">
    <property type="entry name" value="PROTEIN_KINASE_DOM"/>
    <property type="match status" value="1"/>
</dbReference>
<dbReference type="InterPro" id="IPR017441">
    <property type="entry name" value="Protein_kinase_ATP_BS"/>
</dbReference>
<gene>
    <name evidence="9" type="ORF">GCM10009550_40380</name>
</gene>
<dbReference type="InterPro" id="IPR008271">
    <property type="entry name" value="Ser/Thr_kinase_AS"/>
</dbReference>
<dbReference type="Pfam" id="PF00069">
    <property type="entry name" value="Pkinase"/>
    <property type="match status" value="1"/>
</dbReference>
<dbReference type="RefSeq" id="WP_344242416.1">
    <property type="nucleotide sequence ID" value="NZ_BAAAHH010000016.1"/>
</dbReference>
<feature type="binding site" evidence="7">
    <location>
        <position position="41"/>
    </location>
    <ligand>
        <name>ATP</name>
        <dbReference type="ChEBI" id="CHEBI:30616"/>
    </ligand>
</feature>
<dbReference type="PANTHER" id="PTHR43289">
    <property type="entry name" value="MITOGEN-ACTIVATED PROTEIN KINASE KINASE KINASE 20-RELATED"/>
    <property type="match status" value="1"/>
</dbReference>
<dbReference type="CDD" id="cd14014">
    <property type="entry name" value="STKc_PknB_like"/>
    <property type="match status" value="1"/>
</dbReference>
<evidence type="ECO:0000256" key="4">
    <source>
        <dbReference type="ARBA" id="ARBA00022741"/>
    </source>
</evidence>
<dbReference type="InterPro" id="IPR011009">
    <property type="entry name" value="Kinase-like_dom_sf"/>
</dbReference>
<keyword evidence="2" id="KW-0723">Serine/threonine-protein kinase</keyword>
<dbReference type="GO" id="GO:0016301">
    <property type="term" value="F:kinase activity"/>
    <property type="evidence" value="ECO:0007669"/>
    <property type="project" value="UniProtKB-KW"/>
</dbReference>
<dbReference type="SMART" id="SM00220">
    <property type="entry name" value="S_TKc"/>
    <property type="match status" value="1"/>
</dbReference>
<dbReference type="InterPro" id="IPR000719">
    <property type="entry name" value="Prot_kinase_dom"/>
</dbReference>
<keyword evidence="6 7" id="KW-0067">ATP-binding</keyword>
<feature type="domain" description="Protein kinase" evidence="8">
    <location>
        <begin position="12"/>
        <end position="266"/>
    </location>
</feature>
<evidence type="ECO:0000313" key="9">
    <source>
        <dbReference type="EMBL" id="GAA0955478.1"/>
    </source>
</evidence>
<keyword evidence="4 7" id="KW-0547">Nucleotide-binding</keyword>
<dbReference type="InterPro" id="IPR011990">
    <property type="entry name" value="TPR-like_helical_dom_sf"/>
</dbReference>
<organism evidence="9 10">
    <name type="scientific">Actinocorallia libanotica</name>
    <dbReference type="NCBI Taxonomy" id="46162"/>
    <lineage>
        <taxon>Bacteria</taxon>
        <taxon>Bacillati</taxon>
        <taxon>Actinomycetota</taxon>
        <taxon>Actinomycetes</taxon>
        <taxon>Streptosporangiales</taxon>
        <taxon>Thermomonosporaceae</taxon>
        <taxon>Actinocorallia</taxon>
    </lineage>
</organism>
<dbReference type="PANTHER" id="PTHR43289:SF6">
    <property type="entry name" value="SERINE_THREONINE-PROTEIN KINASE NEKL-3"/>
    <property type="match status" value="1"/>
</dbReference>
<sequence length="647" mass="70849">MLHSGLVIGGRYQLREILGRGAMGQVWRGLDRRLGREVAVKFLIHLQASPDLVERFENEARIGASFQHPGMTVVHDLGAERGILFLVMELLPGTDLAEVVSRNRQGLPLPRVCDLIGQLAAVLEVAHRAGVVHRDIKPANLVVLPDGRLKLCDFGIARLVDGNSGTGRIGTPAYMAPEQFQGLVDPGTDLYAVGCLAYELLTGRTPFRGSLPELMRQHLDVPPRPPEELRHDIPPEMSRLVMSLLAKSSADRPKAPELLRRIDELASGSSSTRVEEPVWDPGVRQRLAVRLWGEKSYVRALEVAQENVAGLSLLHGGDHERTLRALLFVSRILRSMERPRDAAEVLVRVAESRERALGPEHPDVLDVRHDLAEMWTLARHYRRAAAEAEKVADVRARLLGPSSLPALRSRCLAAVALARSGDDRALEELPDVGEALKDVVGTDHQLFRSSLEAMEELVGARCDHYAVAFEASGEIPLLIGLLDLAALCETFPGPGSETTWHARYRLARCLERAGRSAEALTKAEEAVDGLIALDRADTPTALDALEMAGRLLWESKRRAEAVNIARFVAHGRTRALGGSHRSTMNAHRRLAEVLLATHHLDEAREVAARLVADRTSVPGGGSCEAEADRALLADIEARLARHRGQAT</sequence>
<evidence type="ECO:0000256" key="3">
    <source>
        <dbReference type="ARBA" id="ARBA00022679"/>
    </source>
</evidence>
<evidence type="ECO:0000259" key="8">
    <source>
        <dbReference type="PROSITE" id="PS50011"/>
    </source>
</evidence>
<dbReference type="EC" id="2.7.11.1" evidence="1"/>
<evidence type="ECO:0000313" key="10">
    <source>
        <dbReference type="Proteomes" id="UP001500665"/>
    </source>
</evidence>
<evidence type="ECO:0000256" key="7">
    <source>
        <dbReference type="PROSITE-ProRule" id="PRU10141"/>
    </source>
</evidence>
<accession>A0ABP4BX25</accession>
<proteinExistence type="predicted"/>
<dbReference type="Gene3D" id="1.10.510.10">
    <property type="entry name" value="Transferase(Phosphotransferase) domain 1"/>
    <property type="match status" value="1"/>
</dbReference>
<dbReference type="PROSITE" id="PS00108">
    <property type="entry name" value="PROTEIN_KINASE_ST"/>
    <property type="match status" value="1"/>
</dbReference>
<evidence type="ECO:0000256" key="6">
    <source>
        <dbReference type="ARBA" id="ARBA00022840"/>
    </source>
</evidence>
<dbReference type="SUPFAM" id="SSF56112">
    <property type="entry name" value="Protein kinase-like (PK-like)"/>
    <property type="match status" value="1"/>
</dbReference>
<evidence type="ECO:0000256" key="2">
    <source>
        <dbReference type="ARBA" id="ARBA00022527"/>
    </source>
</evidence>